<name>A0AAP0CV87_9ASTR</name>
<organism evidence="1 2">
    <name type="scientific">Deinandra increscens subsp. villosa</name>
    <dbReference type="NCBI Taxonomy" id="3103831"/>
    <lineage>
        <taxon>Eukaryota</taxon>
        <taxon>Viridiplantae</taxon>
        <taxon>Streptophyta</taxon>
        <taxon>Embryophyta</taxon>
        <taxon>Tracheophyta</taxon>
        <taxon>Spermatophyta</taxon>
        <taxon>Magnoliopsida</taxon>
        <taxon>eudicotyledons</taxon>
        <taxon>Gunneridae</taxon>
        <taxon>Pentapetalae</taxon>
        <taxon>asterids</taxon>
        <taxon>campanulids</taxon>
        <taxon>Asterales</taxon>
        <taxon>Asteraceae</taxon>
        <taxon>Asteroideae</taxon>
        <taxon>Heliantheae alliance</taxon>
        <taxon>Madieae</taxon>
        <taxon>Madiinae</taxon>
        <taxon>Deinandra</taxon>
    </lineage>
</organism>
<dbReference type="Proteomes" id="UP001408789">
    <property type="component" value="Unassembled WGS sequence"/>
</dbReference>
<dbReference type="PANTHER" id="PTHR48221">
    <property type="entry name" value="ACYL-COA SYNTHETASE FAMILY PROTEIN"/>
    <property type="match status" value="1"/>
</dbReference>
<gene>
    <name evidence="1" type="ORF">SSX86_021518</name>
</gene>
<reference evidence="1 2" key="1">
    <citation type="submission" date="2024-04" db="EMBL/GenBank/DDBJ databases">
        <title>The reference genome of an endangered Asteraceae, Deinandra increscens subsp. villosa, native to the Central Coast of California.</title>
        <authorList>
            <person name="Guilliams M."/>
            <person name="Hasenstab-Lehman K."/>
            <person name="Meyer R."/>
            <person name="Mcevoy S."/>
        </authorList>
    </citation>
    <scope>NUCLEOTIDE SEQUENCE [LARGE SCALE GENOMIC DNA]</scope>
    <source>
        <tissue evidence="1">Leaf</tissue>
    </source>
</reference>
<evidence type="ECO:0000313" key="1">
    <source>
        <dbReference type="EMBL" id="KAK9060812.1"/>
    </source>
</evidence>
<protein>
    <submittedName>
        <fullName evidence="1">Uncharacterized protein</fullName>
    </submittedName>
</protein>
<keyword evidence="2" id="KW-1185">Reference proteome</keyword>
<dbReference type="EMBL" id="JBCNJP010000020">
    <property type="protein sequence ID" value="KAK9060812.1"/>
    <property type="molecule type" value="Genomic_DNA"/>
</dbReference>
<evidence type="ECO:0000313" key="2">
    <source>
        <dbReference type="Proteomes" id="UP001408789"/>
    </source>
</evidence>
<dbReference type="PANTHER" id="PTHR48221:SF2">
    <property type="entry name" value="ACYL-COA SYNTHETASE FAMILY PROTEIN"/>
    <property type="match status" value="1"/>
</dbReference>
<dbReference type="AlphaFoldDB" id="A0AAP0CV87"/>
<sequence>MSTLPELTGVFARLASRIETRNSETVIDDQSDDVLVEDLNQLLNLSEVPRVRVLDTALSLMCFTAPQVFESVIDYSVNTIVSVLSSSIDCKVLRFGKSEVLRVGGSISGHDCLGVMESCADVLGKANEHDLYSISCFEGMLSCSLLYAVLRVAAMTTQFGYTMQLTPILNVQLTDEMIPAISKLVCYMPKEVSLENQELQMRLILWYLDPQNLVKDISQILQDVVGRPFICLNEELYEKINWRSIITCLAFSPLMFIETRALLHRWFLLTGLTSVLELEVELVSMVLDILLRPMWWGLSAEIGSKLPFSCAYFLFKHQLFRILARPLSCDRFLELVHNIKKSVSHSKRKLKHAATTNSMVDHKSAWAMAMNFPDWFYFAALVLSGASFSDSSICEVNEDNQPLTSSILANAAWYIAWILDPIDESVCALLAEKLENLSRSLTNKPLNSCVHKKLKKPKPSTSQSQTIRLWLEELKDAKTIDVKNNVMFRRIILGMLIGCSDAIDEDGYELLLHYVATGMLLQSTESQYVGFKHKRWNHEFLDKCSRKEPVTGACIVFSLTDIAEKISDSVSETREIAVDFICKVKFKAVGYLLKCLKRLLQFEIGENNDILVKDLHRRMLRWRHQGKDVFHGYKDLDDTINVITSKFS</sequence>
<proteinExistence type="predicted"/>
<comment type="caution">
    <text evidence="1">The sequence shown here is derived from an EMBL/GenBank/DDBJ whole genome shotgun (WGS) entry which is preliminary data.</text>
</comment>
<accession>A0AAP0CV87</accession>